<feature type="transmembrane region" description="Helical" evidence="2">
    <location>
        <begin position="24"/>
        <end position="41"/>
    </location>
</feature>
<keyword evidence="2" id="KW-0472">Membrane</keyword>
<evidence type="ECO:0000313" key="4">
    <source>
        <dbReference type="Proteomes" id="UP000309174"/>
    </source>
</evidence>
<dbReference type="EMBL" id="VCKW01000033">
    <property type="protein sequence ID" value="TMR04216.1"/>
    <property type="molecule type" value="Genomic_DNA"/>
</dbReference>
<comment type="caution">
    <text evidence="3">The sequence shown here is derived from an EMBL/GenBank/DDBJ whole genome shotgun (WGS) entry which is preliminary data.</text>
</comment>
<reference evidence="3 4" key="1">
    <citation type="submission" date="2019-05" db="EMBL/GenBank/DDBJ databases">
        <title>Draft genome sequence of Actinomadura sp. 14C53.</title>
        <authorList>
            <person name="Saricaoglu S."/>
            <person name="Isik K."/>
        </authorList>
    </citation>
    <scope>NUCLEOTIDE SEQUENCE [LARGE SCALE GENOMIC DNA]</scope>
    <source>
        <strain evidence="3 4">14C53</strain>
    </source>
</reference>
<dbReference type="AlphaFoldDB" id="A0A5C4JGV7"/>
<gene>
    <name evidence="3" type="ORF">ETD83_09035</name>
</gene>
<accession>A0A5C4JGV7</accession>
<feature type="transmembrane region" description="Helical" evidence="2">
    <location>
        <begin position="47"/>
        <end position="68"/>
    </location>
</feature>
<evidence type="ECO:0000256" key="2">
    <source>
        <dbReference type="SAM" id="Phobius"/>
    </source>
</evidence>
<proteinExistence type="predicted"/>
<keyword evidence="2" id="KW-0812">Transmembrane</keyword>
<feature type="region of interest" description="Disordered" evidence="1">
    <location>
        <begin position="76"/>
        <end position="109"/>
    </location>
</feature>
<organism evidence="3 4">
    <name type="scientific">Actinomadura soli</name>
    <dbReference type="NCBI Taxonomy" id="2508997"/>
    <lineage>
        <taxon>Bacteria</taxon>
        <taxon>Bacillati</taxon>
        <taxon>Actinomycetota</taxon>
        <taxon>Actinomycetes</taxon>
        <taxon>Streptosporangiales</taxon>
        <taxon>Thermomonosporaceae</taxon>
        <taxon>Actinomadura</taxon>
    </lineage>
</organism>
<keyword evidence="4" id="KW-1185">Reference proteome</keyword>
<name>A0A5C4JGV7_9ACTN</name>
<dbReference type="Proteomes" id="UP000309174">
    <property type="component" value="Unassembled WGS sequence"/>
</dbReference>
<feature type="compositionally biased region" description="Basic and acidic residues" evidence="1">
    <location>
        <begin position="80"/>
        <end position="95"/>
    </location>
</feature>
<feature type="compositionally biased region" description="Low complexity" evidence="1">
    <location>
        <begin position="100"/>
        <end position="109"/>
    </location>
</feature>
<keyword evidence="2" id="KW-1133">Transmembrane helix</keyword>
<evidence type="ECO:0000256" key="1">
    <source>
        <dbReference type="SAM" id="MobiDB-lite"/>
    </source>
</evidence>
<dbReference type="RefSeq" id="WP_138644612.1">
    <property type="nucleotide sequence ID" value="NZ_VCKW01000033.1"/>
</dbReference>
<evidence type="ECO:0000313" key="3">
    <source>
        <dbReference type="EMBL" id="TMR04216.1"/>
    </source>
</evidence>
<sequence length="109" mass="11361">MSGQRDGSGSPAGAVSARSLRPRYRTLLAIGFVLMTGALWLGLPTRLGLVCTTAVTAVLLVTKFMIAVDASAGRTIWSRPGDDERGGESNADHRSAAWTGSRRGSGSRG</sequence>
<protein>
    <submittedName>
        <fullName evidence="3">Uncharacterized protein</fullName>
    </submittedName>
</protein>